<dbReference type="EMBL" id="AUZY01008931">
    <property type="protein sequence ID" value="EQD44325.1"/>
    <property type="molecule type" value="Genomic_DNA"/>
</dbReference>
<feature type="non-terminal residue" evidence="3">
    <location>
        <position position="1"/>
    </location>
</feature>
<dbReference type="Gene3D" id="3.40.50.2300">
    <property type="match status" value="2"/>
</dbReference>
<keyword evidence="3" id="KW-0675">Receptor</keyword>
<reference evidence="3" key="1">
    <citation type="submission" date="2013-08" db="EMBL/GenBank/DDBJ databases">
        <authorList>
            <person name="Mendez C."/>
            <person name="Richter M."/>
            <person name="Ferrer M."/>
            <person name="Sanchez J."/>
        </authorList>
    </citation>
    <scope>NUCLEOTIDE SEQUENCE</scope>
</reference>
<evidence type="ECO:0000259" key="2">
    <source>
        <dbReference type="Pfam" id="PF13458"/>
    </source>
</evidence>
<gene>
    <name evidence="3" type="ORF">B1B_13563</name>
</gene>
<keyword evidence="1" id="KW-0732">Signal</keyword>
<sequence>DFGSVLTAPAVTVAEENKQLLFDETGTGATFFTPSNKYIVLTGLPTSQIWPDRLVSYLIAQKINKVAIVYCTNDFDASQDNTIVTNLKAAGITPVYNQAVANSTSNYQVLINDIAASHPQAVLELGFPNNDIPFCRACSRAATTSTSCSPSSQASC</sequence>
<evidence type="ECO:0000256" key="1">
    <source>
        <dbReference type="ARBA" id="ARBA00022729"/>
    </source>
</evidence>
<comment type="caution">
    <text evidence="3">The sequence shown here is derived from an EMBL/GenBank/DDBJ whole genome shotgun (WGS) entry which is preliminary data.</text>
</comment>
<dbReference type="InterPro" id="IPR028082">
    <property type="entry name" value="Peripla_BP_I"/>
</dbReference>
<dbReference type="InterPro" id="IPR028081">
    <property type="entry name" value="Leu-bd"/>
</dbReference>
<name>T1AQJ1_9ZZZZ</name>
<dbReference type="AlphaFoldDB" id="T1AQJ1"/>
<proteinExistence type="predicted"/>
<protein>
    <submittedName>
        <fullName evidence="3">Extracellular ligand-binding receptor</fullName>
    </submittedName>
</protein>
<dbReference type="Pfam" id="PF13458">
    <property type="entry name" value="Peripla_BP_6"/>
    <property type="match status" value="1"/>
</dbReference>
<evidence type="ECO:0000313" key="3">
    <source>
        <dbReference type="EMBL" id="EQD44325.1"/>
    </source>
</evidence>
<dbReference type="SUPFAM" id="SSF53822">
    <property type="entry name" value="Periplasmic binding protein-like I"/>
    <property type="match status" value="1"/>
</dbReference>
<accession>T1AQJ1</accession>
<reference evidence="3" key="2">
    <citation type="journal article" date="2014" name="ISME J.">
        <title>Microbial stratification in low pH oxic and suboxic macroscopic growths along an acid mine drainage.</title>
        <authorList>
            <person name="Mendez-Garcia C."/>
            <person name="Mesa V."/>
            <person name="Sprenger R.R."/>
            <person name="Richter M."/>
            <person name="Diez M.S."/>
            <person name="Solano J."/>
            <person name="Bargiela R."/>
            <person name="Golyshina O.V."/>
            <person name="Manteca A."/>
            <person name="Ramos J.L."/>
            <person name="Gallego J.R."/>
            <person name="Llorente I."/>
            <person name="Martins Dos Santos V.A."/>
            <person name="Jensen O.N."/>
            <person name="Pelaez A.I."/>
            <person name="Sanchez J."/>
            <person name="Ferrer M."/>
        </authorList>
    </citation>
    <scope>NUCLEOTIDE SEQUENCE</scope>
</reference>
<organism evidence="3">
    <name type="scientific">mine drainage metagenome</name>
    <dbReference type="NCBI Taxonomy" id="410659"/>
    <lineage>
        <taxon>unclassified sequences</taxon>
        <taxon>metagenomes</taxon>
        <taxon>ecological metagenomes</taxon>
    </lineage>
</organism>
<feature type="domain" description="Leucine-binding protein" evidence="2">
    <location>
        <begin position="3"/>
        <end position="141"/>
    </location>
</feature>